<name>A0A9W6ILL8_9PROT</name>
<comment type="caution">
    <text evidence="2">The sequence shown here is derived from an EMBL/GenBank/DDBJ whole genome shotgun (WGS) entry which is preliminary data.</text>
</comment>
<organism evidence="2 3">
    <name type="scientific">Maricaulis virginensis</name>
    <dbReference type="NCBI Taxonomy" id="144022"/>
    <lineage>
        <taxon>Bacteria</taxon>
        <taxon>Pseudomonadati</taxon>
        <taxon>Pseudomonadota</taxon>
        <taxon>Alphaproteobacteria</taxon>
        <taxon>Maricaulales</taxon>
        <taxon>Maricaulaceae</taxon>
        <taxon>Maricaulis</taxon>
    </lineage>
</organism>
<keyword evidence="3" id="KW-1185">Reference proteome</keyword>
<protein>
    <submittedName>
        <fullName evidence="2">Uncharacterized protein</fullName>
    </submittedName>
</protein>
<evidence type="ECO:0000256" key="1">
    <source>
        <dbReference type="SAM" id="SignalP"/>
    </source>
</evidence>
<evidence type="ECO:0000313" key="2">
    <source>
        <dbReference type="EMBL" id="GLK51330.1"/>
    </source>
</evidence>
<proteinExistence type="predicted"/>
<dbReference type="AlphaFoldDB" id="A0A9W6ILL8"/>
<keyword evidence="1" id="KW-0732">Signal</keyword>
<feature type="chain" id="PRO_5040832523" evidence="1">
    <location>
        <begin position="30"/>
        <end position="234"/>
    </location>
</feature>
<dbReference type="Proteomes" id="UP001143486">
    <property type="component" value="Unassembled WGS sequence"/>
</dbReference>
<dbReference type="EMBL" id="BSFE01000002">
    <property type="protein sequence ID" value="GLK51330.1"/>
    <property type="molecule type" value="Genomic_DNA"/>
</dbReference>
<sequence length="234" mass="24550">MNKGFAPVSRAGCVAMLFAAALASGVCSARALAGQDVIRTRPPAAAPADTGGPAAVDDTPVVLAQPRPRSQQDRPAPDGISALPSQRIYLSDTGVVAPLDLEAAPRWTQVHIPAFSRTPWPVVGAPLELVRLDLRPQGLCQGYFDPVPQFSVQVETSSLVSITSDIAADTVLLIRLPDGYWACDDDGGPDLNARLLLQLSSLDAPALVYVGFYEGLLAPPDVPVIIDPAPLASR</sequence>
<gene>
    <name evidence="2" type="ORF">GCM10017621_08380</name>
</gene>
<feature type="signal peptide" evidence="1">
    <location>
        <begin position="1"/>
        <end position="29"/>
    </location>
</feature>
<dbReference type="RefSeq" id="WP_271185715.1">
    <property type="nucleotide sequence ID" value="NZ_BSFE01000002.1"/>
</dbReference>
<accession>A0A9W6ILL8</accession>
<reference evidence="2" key="1">
    <citation type="journal article" date="2014" name="Int. J. Syst. Evol. Microbiol.">
        <title>Complete genome sequence of Corynebacterium casei LMG S-19264T (=DSM 44701T), isolated from a smear-ripened cheese.</title>
        <authorList>
            <consortium name="US DOE Joint Genome Institute (JGI-PGF)"/>
            <person name="Walter F."/>
            <person name="Albersmeier A."/>
            <person name="Kalinowski J."/>
            <person name="Ruckert C."/>
        </authorList>
    </citation>
    <scope>NUCLEOTIDE SEQUENCE</scope>
    <source>
        <strain evidence="2">VKM B-1513</strain>
    </source>
</reference>
<reference evidence="2" key="2">
    <citation type="submission" date="2023-01" db="EMBL/GenBank/DDBJ databases">
        <authorList>
            <person name="Sun Q."/>
            <person name="Evtushenko L."/>
        </authorList>
    </citation>
    <scope>NUCLEOTIDE SEQUENCE</scope>
    <source>
        <strain evidence="2">VKM B-1513</strain>
    </source>
</reference>
<evidence type="ECO:0000313" key="3">
    <source>
        <dbReference type="Proteomes" id="UP001143486"/>
    </source>
</evidence>